<accession>A0A7U4DP82</accession>
<evidence type="ECO:0000256" key="2">
    <source>
        <dbReference type="SAM" id="SignalP"/>
    </source>
</evidence>
<evidence type="ECO:0000313" key="3">
    <source>
        <dbReference type="EMBL" id="ADW17742.1"/>
    </source>
</evidence>
<organism evidence="3 4">
    <name type="scientific">Desulfobulbus propionicus (strain ATCC 33891 / DSM 2032 / VKM B-1956 / 1pr3)</name>
    <dbReference type="NCBI Taxonomy" id="577650"/>
    <lineage>
        <taxon>Bacteria</taxon>
        <taxon>Pseudomonadati</taxon>
        <taxon>Thermodesulfobacteriota</taxon>
        <taxon>Desulfobulbia</taxon>
        <taxon>Desulfobulbales</taxon>
        <taxon>Desulfobulbaceae</taxon>
        <taxon>Desulfobulbus</taxon>
    </lineage>
</organism>
<gene>
    <name evidence="3" type="ordered locus">Despr_1590</name>
</gene>
<dbReference type="RefSeq" id="WP_015724283.1">
    <property type="nucleotide sequence ID" value="NC_014972.1"/>
</dbReference>
<dbReference type="KEGG" id="dpr:Despr_1590"/>
<evidence type="ECO:0000313" key="4">
    <source>
        <dbReference type="Proteomes" id="UP000006365"/>
    </source>
</evidence>
<dbReference type="AlphaFoldDB" id="A0A7U4DP82"/>
<proteinExistence type="predicted"/>
<name>A0A7U4DP82_DESPD</name>
<sequence length="411" mass="44497">MNCFRTLSLVLLGLIVSVTSLAALADVDGFKGMRWGSALNDLQRTKQLVLTKETDANGETLYALQNEDLRFGKATLSGISCTFTHQRLQGVILLFAGNKNFAAMKTEAFARFGDRKKIEQNGEEMYSWTGDISSIVLSYNKGSESGFLFMKAKKPVAAVAPPQARTEQPGEADTRQTERPEEQETALDRASLPQEDAPPQAPPGSPSAQAVGSSGGWQAAPAPSPGEDSARIVAISPEIQALIDRDQDLTHLCWDTVGPAADDACRQMRVNAQRLQDLGWCMTPGDSATTGSGVIWGRCQPSSAALQAPSLQETKPAGPSGRESLCRTVGEMFTTTAWMRDDGETPQAAEQALLRYENSQGGRIGIEHIRETVELVYFDPEYSSVWGTQIAQQVEDDCLSGFGPFNQPLFP</sequence>
<reference evidence="3 4" key="1">
    <citation type="journal article" date="2011" name="Stand. Genomic Sci.">
        <title>Complete genome sequence of Desulfobulbus propionicus type strain (1pr3).</title>
        <authorList>
            <person name="Pagani I."/>
            <person name="Lapidus A."/>
            <person name="Nolan M."/>
            <person name="Lucas S."/>
            <person name="Hammon N."/>
            <person name="Deshpande S."/>
            <person name="Cheng J.F."/>
            <person name="Chertkov O."/>
            <person name="Davenport K."/>
            <person name="Tapia R."/>
            <person name="Han C."/>
            <person name="Goodwin L."/>
            <person name="Pitluck S."/>
            <person name="Liolios K."/>
            <person name="Mavromatis K."/>
            <person name="Ivanova N."/>
            <person name="Mikhailova N."/>
            <person name="Pati A."/>
            <person name="Chen A."/>
            <person name="Palaniappan K."/>
            <person name="Land M."/>
            <person name="Hauser L."/>
            <person name="Chang Y.J."/>
            <person name="Jeffries C.D."/>
            <person name="Detter J.C."/>
            <person name="Brambilla E."/>
            <person name="Kannan K.P."/>
            <person name="Djao O.D."/>
            <person name="Rohde M."/>
            <person name="Pukall R."/>
            <person name="Spring S."/>
            <person name="Goker M."/>
            <person name="Sikorski J."/>
            <person name="Woyke T."/>
            <person name="Bristow J."/>
            <person name="Eisen J.A."/>
            <person name="Markowitz V."/>
            <person name="Hugenholtz P."/>
            <person name="Kyrpides N.C."/>
            <person name="Klenk H.P."/>
        </authorList>
    </citation>
    <scope>NUCLEOTIDE SEQUENCE [LARGE SCALE GENOMIC DNA]</scope>
    <source>
        <strain evidence="4">ATCC 33891 / DSM 2032 / 1pr3</strain>
    </source>
</reference>
<keyword evidence="4" id="KW-1185">Reference proteome</keyword>
<feature type="signal peptide" evidence="2">
    <location>
        <begin position="1"/>
        <end position="22"/>
    </location>
</feature>
<keyword evidence="2" id="KW-0732">Signal</keyword>
<evidence type="ECO:0000256" key="1">
    <source>
        <dbReference type="SAM" id="MobiDB-lite"/>
    </source>
</evidence>
<feature type="compositionally biased region" description="Basic and acidic residues" evidence="1">
    <location>
        <begin position="172"/>
        <end position="182"/>
    </location>
</feature>
<feature type="region of interest" description="Disordered" evidence="1">
    <location>
        <begin position="159"/>
        <end position="228"/>
    </location>
</feature>
<dbReference type="EMBL" id="CP002364">
    <property type="protein sequence ID" value="ADW17742.1"/>
    <property type="molecule type" value="Genomic_DNA"/>
</dbReference>
<dbReference type="Proteomes" id="UP000006365">
    <property type="component" value="Chromosome"/>
</dbReference>
<feature type="chain" id="PRO_5031405899" evidence="2">
    <location>
        <begin position="23"/>
        <end position="411"/>
    </location>
</feature>
<protein>
    <submittedName>
        <fullName evidence="3">Uncharacterized protein</fullName>
    </submittedName>
</protein>